<evidence type="ECO:0000256" key="5">
    <source>
        <dbReference type="ARBA" id="ARBA00022496"/>
    </source>
</evidence>
<organism evidence="16 17">
    <name type="scientific">Pseudothauera rhizosphaerae</name>
    <dbReference type="NCBI Taxonomy" id="2565932"/>
    <lineage>
        <taxon>Bacteria</taxon>
        <taxon>Pseudomonadati</taxon>
        <taxon>Pseudomonadota</taxon>
        <taxon>Betaproteobacteria</taxon>
        <taxon>Rhodocyclales</taxon>
        <taxon>Zoogloeaceae</taxon>
        <taxon>Pseudothauera</taxon>
    </lineage>
</organism>
<sequence>MKRSAPNSSSGRKATAPRSPSCKPGWRFTPAWPKARLPSSPPARPPASDARASSRERPPVPAAAPGSRASWWPTTCRSPISSPNSPATAARPWNAPRPCASGASPAPTPSSTRKAPWPPSAASSPCAPSRCTRKTRRAAPSSSPGKTRSKDAAPPAAHLRETGYAALYLFSVSFDRERETPSKRTRGKPAVRAPLRFPPPPACRPLILALRLAFGGIAVAATILPPPALAQTQRTAHEFDIPAGPLAATLNRIGETAGALLSFDPTQVKGKTAPAIKGRLSVQEALSQALTGSGLSTVVEGKTLVIRPTSANSSGETTLAPVTVAAQGVKDGTTEGTCSFTTRTMSSATHLPLSMRETPQSVTVLTSARIEADNLVDLVDVAKATPGLTLNSNEVRPQLYSRGYAVESVTQDGIATRYEWGRGDSLGNLAMQDRVEVVRGATGLMQGGGNPSAAVNMIRKRPTNTWQFKGSISAGSWDDYRLMADVSGPLTEDGRVRGRAVAYVQDASDFYDFAFNDKRLGYVTVDVDLTERTTLNLGYSHLYSNKNLSWGGMPTTYGYQHLDLPRSTSAGADWEYNKNQIDTVYASLTHDFGEGWKLNFNSTYVDGRYDLLATYLVPTPGVGGYGHVWWAGESSREQKAADLKVSGPVSWFGRTHDLVFGATLNHQNGQNASWGADWDNPITGGIDLTNWNHVVPRPDTSSTSPLRLSDRFKQDSLYSAGKFNITGTLDLLLGARLDWYDRKIAWDTGSTSSYSENAHLTKYAGLTWKFADRHSVYASYTDVFQPQNQQNLSGSFLPPRSGRNYEIGVKGEYLGGALNGSIALFRIDENNRAAWLGLPGSLPACTVPTGCYAASGLARTEGVDLELQGAITPNWQIGAGFTYSETRYRKDANPDNIGKRLDTGIPTTLFKLSTQYTLPGALNRLTLGGRVNWQSKMYRDAANADGEMVRIQQDARAIVDLSATYRLTKNLNLKLDINNVFDKVYYSSIANDDWYWGATEAYGRPRSVLLTLSASY</sequence>
<dbReference type="InterPro" id="IPR039426">
    <property type="entry name" value="TonB-dep_rcpt-like"/>
</dbReference>
<dbReference type="Gene3D" id="2.170.130.10">
    <property type="entry name" value="TonB-dependent receptor, plug domain"/>
    <property type="match status" value="1"/>
</dbReference>
<name>A0A4S4AP04_9RHOO</name>
<evidence type="ECO:0000256" key="2">
    <source>
        <dbReference type="ARBA" id="ARBA00009810"/>
    </source>
</evidence>
<dbReference type="OrthoDB" id="8533686at2"/>
<reference evidence="16 17" key="1">
    <citation type="submission" date="2019-04" db="EMBL/GenBank/DDBJ databases">
        <title>Azoarcus rhizosphaerae sp. nov. isolated from rhizosphere of Ficus religiosa.</title>
        <authorList>
            <person name="Lin S.-Y."/>
            <person name="Hameed A."/>
            <person name="Hsu Y.-H."/>
            <person name="Young C.-C."/>
        </authorList>
    </citation>
    <scope>NUCLEOTIDE SEQUENCE [LARGE SCALE GENOMIC DNA]</scope>
    <source>
        <strain evidence="16 17">CC-YHH848</strain>
    </source>
</reference>
<comment type="similarity">
    <text evidence="2 12 13">Belongs to the TonB-dependent receptor family.</text>
</comment>
<evidence type="ECO:0000256" key="11">
    <source>
        <dbReference type="ARBA" id="ARBA00023237"/>
    </source>
</evidence>
<dbReference type="GO" id="GO:0009279">
    <property type="term" value="C:cell outer membrane"/>
    <property type="evidence" value="ECO:0007669"/>
    <property type="project" value="UniProtKB-SubCell"/>
</dbReference>
<comment type="caution">
    <text evidence="16">The sequence shown here is derived from an EMBL/GenBank/DDBJ whole genome shotgun (WGS) entry which is preliminary data.</text>
</comment>
<keyword evidence="9 12" id="KW-0472">Membrane</keyword>
<keyword evidence="5" id="KW-0410">Iron transport</keyword>
<keyword evidence="5" id="KW-0406">Ion transport</keyword>
<dbReference type="PANTHER" id="PTHR32552:SF74">
    <property type="entry name" value="HYDROXAMATE SIDEROPHORE RECEPTOR FHUE"/>
    <property type="match status" value="1"/>
</dbReference>
<evidence type="ECO:0000256" key="14">
    <source>
        <dbReference type="SAM" id="MobiDB-lite"/>
    </source>
</evidence>
<dbReference type="InterPro" id="IPR037066">
    <property type="entry name" value="Plug_dom_sf"/>
</dbReference>
<evidence type="ECO:0000256" key="1">
    <source>
        <dbReference type="ARBA" id="ARBA00004571"/>
    </source>
</evidence>
<evidence type="ECO:0000256" key="10">
    <source>
        <dbReference type="ARBA" id="ARBA00023170"/>
    </source>
</evidence>
<dbReference type="Pfam" id="PF07715">
    <property type="entry name" value="Plug"/>
    <property type="match status" value="1"/>
</dbReference>
<evidence type="ECO:0000256" key="9">
    <source>
        <dbReference type="ARBA" id="ARBA00023136"/>
    </source>
</evidence>
<proteinExistence type="inferred from homology"/>
<accession>A0A4S4AP04</accession>
<comment type="subcellular location">
    <subcellularLocation>
        <location evidence="1 12">Cell outer membrane</location>
        <topology evidence="1 12">Multi-pass membrane protein</topology>
    </subcellularLocation>
</comment>
<dbReference type="Proteomes" id="UP000307956">
    <property type="component" value="Unassembled WGS sequence"/>
</dbReference>
<keyword evidence="10 16" id="KW-0675">Receptor</keyword>
<dbReference type="EMBL" id="SSOD01000012">
    <property type="protein sequence ID" value="THF60149.1"/>
    <property type="molecule type" value="Genomic_DNA"/>
</dbReference>
<keyword evidence="3 12" id="KW-0813">Transport</keyword>
<feature type="domain" description="Secretin/TonB short N-terminal" evidence="15">
    <location>
        <begin position="259"/>
        <end position="309"/>
    </location>
</feature>
<evidence type="ECO:0000256" key="12">
    <source>
        <dbReference type="PROSITE-ProRule" id="PRU01360"/>
    </source>
</evidence>
<keyword evidence="8 13" id="KW-0798">TonB box</keyword>
<keyword evidence="6 12" id="KW-0812">Transmembrane</keyword>
<dbReference type="InterPro" id="IPR012910">
    <property type="entry name" value="Plug_dom"/>
</dbReference>
<evidence type="ECO:0000256" key="3">
    <source>
        <dbReference type="ARBA" id="ARBA00022448"/>
    </source>
</evidence>
<feature type="compositionally biased region" description="Polar residues" evidence="14">
    <location>
        <begin position="72"/>
        <end position="87"/>
    </location>
</feature>
<evidence type="ECO:0000256" key="4">
    <source>
        <dbReference type="ARBA" id="ARBA00022452"/>
    </source>
</evidence>
<protein>
    <submittedName>
        <fullName evidence="16">TonB-dependent siderophore receptor</fullName>
    </submittedName>
</protein>
<evidence type="ECO:0000313" key="16">
    <source>
        <dbReference type="EMBL" id="THF60149.1"/>
    </source>
</evidence>
<dbReference type="InterPro" id="IPR000531">
    <property type="entry name" value="Beta-barrel_TonB"/>
</dbReference>
<dbReference type="InterPro" id="IPR010105">
    <property type="entry name" value="TonB_sidphr_rcpt"/>
</dbReference>
<feature type="compositionally biased region" description="Low complexity" evidence="14">
    <location>
        <begin position="100"/>
        <end position="129"/>
    </location>
</feature>
<dbReference type="Pfam" id="PF00593">
    <property type="entry name" value="TonB_dep_Rec_b-barrel"/>
    <property type="match status" value="1"/>
</dbReference>
<dbReference type="PROSITE" id="PS52016">
    <property type="entry name" value="TONB_DEPENDENT_REC_3"/>
    <property type="match status" value="1"/>
</dbReference>
<evidence type="ECO:0000256" key="7">
    <source>
        <dbReference type="ARBA" id="ARBA00023004"/>
    </source>
</evidence>
<dbReference type="InterPro" id="IPR011662">
    <property type="entry name" value="Secretin/TonB_short_N"/>
</dbReference>
<dbReference type="SUPFAM" id="SSF56935">
    <property type="entry name" value="Porins"/>
    <property type="match status" value="1"/>
</dbReference>
<dbReference type="Pfam" id="PF07660">
    <property type="entry name" value="STN"/>
    <property type="match status" value="1"/>
</dbReference>
<evidence type="ECO:0000259" key="15">
    <source>
        <dbReference type="SMART" id="SM00965"/>
    </source>
</evidence>
<evidence type="ECO:0000313" key="17">
    <source>
        <dbReference type="Proteomes" id="UP000307956"/>
    </source>
</evidence>
<evidence type="ECO:0000256" key="13">
    <source>
        <dbReference type="RuleBase" id="RU003357"/>
    </source>
</evidence>
<keyword evidence="17" id="KW-1185">Reference proteome</keyword>
<evidence type="ECO:0000256" key="8">
    <source>
        <dbReference type="ARBA" id="ARBA00023077"/>
    </source>
</evidence>
<keyword evidence="11 12" id="KW-0998">Cell outer membrane</keyword>
<feature type="region of interest" description="Disordered" evidence="14">
    <location>
        <begin position="177"/>
        <end position="196"/>
    </location>
</feature>
<keyword evidence="7" id="KW-0408">Iron</keyword>
<dbReference type="SMART" id="SM00965">
    <property type="entry name" value="STN"/>
    <property type="match status" value="1"/>
</dbReference>
<evidence type="ECO:0000256" key="6">
    <source>
        <dbReference type="ARBA" id="ARBA00022692"/>
    </source>
</evidence>
<dbReference type="InterPro" id="IPR036942">
    <property type="entry name" value="Beta-barrel_TonB_sf"/>
</dbReference>
<dbReference type="GO" id="GO:0015891">
    <property type="term" value="P:siderophore transport"/>
    <property type="evidence" value="ECO:0007669"/>
    <property type="project" value="InterPro"/>
</dbReference>
<dbReference type="CDD" id="cd01347">
    <property type="entry name" value="ligand_gated_channel"/>
    <property type="match status" value="1"/>
</dbReference>
<dbReference type="GO" id="GO:0015344">
    <property type="term" value="F:siderophore uptake transmembrane transporter activity"/>
    <property type="evidence" value="ECO:0007669"/>
    <property type="project" value="TreeGrafter"/>
</dbReference>
<dbReference type="PANTHER" id="PTHR32552">
    <property type="entry name" value="FERRICHROME IRON RECEPTOR-RELATED"/>
    <property type="match status" value="1"/>
</dbReference>
<gene>
    <name evidence="16" type="ORF">E6O51_14555</name>
</gene>
<feature type="region of interest" description="Disordered" evidence="14">
    <location>
        <begin position="1"/>
        <end position="157"/>
    </location>
</feature>
<dbReference type="NCBIfam" id="TIGR01783">
    <property type="entry name" value="TonB-siderophor"/>
    <property type="match status" value="1"/>
</dbReference>
<dbReference type="Gene3D" id="2.40.170.20">
    <property type="entry name" value="TonB-dependent receptor, beta-barrel domain"/>
    <property type="match status" value="1"/>
</dbReference>
<dbReference type="GO" id="GO:0038023">
    <property type="term" value="F:signaling receptor activity"/>
    <property type="evidence" value="ECO:0007669"/>
    <property type="project" value="InterPro"/>
</dbReference>
<dbReference type="Gene3D" id="3.55.50.30">
    <property type="match status" value="1"/>
</dbReference>
<keyword evidence="4 12" id="KW-1134">Transmembrane beta strand</keyword>
<feature type="compositionally biased region" description="Polar residues" evidence="14">
    <location>
        <begin position="1"/>
        <end position="12"/>
    </location>
</feature>
<dbReference type="AlphaFoldDB" id="A0A4S4AP04"/>